<evidence type="ECO:0000256" key="6">
    <source>
        <dbReference type="PROSITE-ProRule" id="PRU00552"/>
    </source>
</evidence>
<dbReference type="Pfam" id="PF00271">
    <property type="entry name" value="Helicase_C"/>
    <property type="match status" value="1"/>
</dbReference>
<dbReference type="EC" id="3.6.4.13" evidence="1"/>
<dbReference type="PANTHER" id="PTHR47958">
    <property type="entry name" value="ATP-DEPENDENT RNA HELICASE DBP3"/>
    <property type="match status" value="1"/>
</dbReference>
<keyword evidence="2" id="KW-0547">Nucleotide-binding</keyword>
<dbReference type="GO" id="GO:0003724">
    <property type="term" value="F:RNA helicase activity"/>
    <property type="evidence" value="ECO:0007669"/>
    <property type="project" value="UniProtKB-EC"/>
</dbReference>
<name>A0A834DM08_9CHIR</name>
<dbReference type="PROSITE" id="PS51195">
    <property type="entry name" value="Q_MOTIF"/>
    <property type="match status" value="1"/>
</dbReference>
<feature type="domain" description="DEAD-box RNA helicase Q" evidence="7">
    <location>
        <begin position="31"/>
        <end position="59"/>
    </location>
</feature>
<evidence type="ECO:0000256" key="3">
    <source>
        <dbReference type="ARBA" id="ARBA00022801"/>
    </source>
</evidence>
<proteinExistence type="predicted"/>
<dbReference type="Gene3D" id="3.40.50.300">
    <property type="entry name" value="P-loop containing nucleotide triphosphate hydrolases"/>
    <property type="match status" value="1"/>
</dbReference>
<dbReference type="EMBL" id="JABVXQ010000010">
    <property type="protein sequence ID" value="KAF6088450.1"/>
    <property type="molecule type" value="Genomic_DNA"/>
</dbReference>
<dbReference type="GO" id="GO:0005524">
    <property type="term" value="F:ATP binding"/>
    <property type="evidence" value="ECO:0007669"/>
    <property type="project" value="UniProtKB-KW"/>
</dbReference>
<evidence type="ECO:0000313" key="9">
    <source>
        <dbReference type="Proteomes" id="UP000664940"/>
    </source>
</evidence>
<dbReference type="InterPro" id="IPR027417">
    <property type="entry name" value="P-loop_NTPase"/>
</dbReference>
<dbReference type="Proteomes" id="UP000664940">
    <property type="component" value="Unassembled WGS sequence"/>
</dbReference>
<feature type="short sequence motif" description="Q motif" evidence="6">
    <location>
        <begin position="31"/>
        <end position="59"/>
    </location>
</feature>
<evidence type="ECO:0000256" key="5">
    <source>
        <dbReference type="ARBA" id="ARBA00022840"/>
    </source>
</evidence>
<accession>A0A834DM08</accession>
<reference evidence="8 9" key="1">
    <citation type="journal article" date="2020" name="Nature">
        <title>Six reference-quality genomes reveal evolution of bat adaptations.</title>
        <authorList>
            <person name="Jebb D."/>
            <person name="Huang Z."/>
            <person name="Pippel M."/>
            <person name="Hughes G.M."/>
            <person name="Lavrichenko K."/>
            <person name="Devanna P."/>
            <person name="Winkler S."/>
            <person name="Jermiin L.S."/>
            <person name="Skirmuntt E.C."/>
            <person name="Katzourakis A."/>
            <person name="Burkitt-Gray L."/>
            <person name="Ray D.A."/>
            <person name="Sullivan K.A.M."/>
            <person name="Roscito J.G."/>
            <person name="Kirilenko B.M."/>
            <person name="Davalos L.M."/>
            <person name="Corthals A.P."/>
            <person name="Power M.L."/>
            <person name="Jones G."/>
            <person name="Ransome R.D."/>
            <person name="Dechmann D.K.N."/>
            <person name="Locatelli A.G."/>
            <person name="Puechmaille S.J."/>
            <person name="Fedrigo O."/>
            <person name="Jarvis E.D."/>
            <person name="Hiller M."/>
            <person name="Vernes S.C."/>
            <person name="Myers E.W."/>
            <person name="Teeling E.C."/>
        </authorList>
    </citation>
    <scope>NUCLEOTIDE SEQUENCE [LARGE SCALE GENOMIC DNA]</scope>
    <source>
        <strain evidence="8">Bat1K_MPI-CBG_1</strain>
    </source>
</reference>
<keyword evidence="3" id="KW-0378">Hydrolase</keyword>
<organism evidence="8 9">
    <name type="scientific">Phyllostomus discolor</name>
    <name type="common">pale spear-nosed bat</name>
    <dbReference type="NCBI Taxonomy" id="89673"/>
    <lineage>
        <taxon>Eukaryota</taxon>
        <taxon>Metazoa</taxon>
        <taxon>Chordata</taxon>
        <taxon>Craniata</taxon>
        <taxon>Vertebrata</taxon>
        <taxon>Euteleostomi</taxon>
        <taxon>Mammalia</taxon>
        <taxon>Eutheria</taxon>
        <taxon>Laurasiatheria</taxon>
        <taxon>Chiroptera</taxon>
        <taxon>Yangochiroptera</taxon>
        <taxon>Phyllostomidae</taxon>
        <taxon>Phyllostominae</taxon>
        <taxon>Phyllostomus</taxon>
    </lineage>
</organism>
<evidence type="ECO:0000256" key="2">
    <source>
        <dbReference type="ARBA" id="ARBA00022741"/>
    </source>
</evidence>
<evidence type="ECO:0000259" key="7">
    <source>
        <dbReference type="PROSITE" id="PS51195"/>
    </source>
</evidence>
<dbReference type="InterPro" id="IPR014014">
    <property type="entry name" value="RNA_helicase_DEAD_Q_motif"/>
</dbReference>
<evidence type="ECO:0000256" key="1">
    <source>
        <dbReference type="ARBA" id="ARBA00012552"/>
    </source>
</evidence>
<sequence length="172" mass="19657">MMRWKQQQGGDGTEAPAKKHVKGSYVSIYSSGFQDFLLKPELLWAIVDCGFEHPSEVQRGHDVQCYLEQKDPSSVLQVHARPNGDLRDDETKLMLHGLQQCYVKPKDSKKNQKLFDLLEVLDFNQVVIFVKSVQHCIALAQLLVEQNLPAIITHSGMPQEERVSGYQQFKDF</sequence>
<keyword evidence="5" id="KW-0067">ATP-binding</keyword>
<dbReference type="GO" id="GO:0016787">
    <property type="term" value="F:hydrolase activity"/>
    <property type="evidence" value="ECO:0007669"/>
    <property type="project" value="UniProtKB-KW"/>
</dbReference>
<gene>
    <name evidence="8" type="ORF">HJG60_008275</name>
</gene>
<dbReference type="InterPro" id="IPR001650">
    <property type="entry name" value="Helicase_C-like"/>
</dbReference>
<evidence type="ECO:0000256" key="4">
    <source>
        <dbReference type="ARBA" id="ARBA00022806"/>
    </source>
</evidence>
<comment type="caution">
    <text evidence="8">The sequence shown here is derived from an EMBL/GenBank/DDBJ whole genome shotgun (WGS) entry which is preliminary data.</text>
</comment>
<dbReference type="AlphaFoldDB" id="A0A834DM08"/>
<dbReference type="SUPFAM" id="SSF52540">
    <property type="entry name" value="P-loop containing nucleoside triphosphate hydrolases"/>
    <property type="match status" value="1"/>
</dbReference>
<protein>
    <recommendedName>
        <fullName evidence="1">RNA helicase</fullName>
        <ecNumber evidence="1">3.6.4.13</ecNumber>
    </recommendedName>
</protein>
<evidence type="ECO:0000313" key="8">
    <source>
        <dbReference type="EMBL" id="KAF6088450.1"/>
    </source>
</evidence>
<keyword evidence="4" id="KW-0347">Helicase</keyword>